<evidence type="ECO:0000256" key="4">
    <source>
        <dbReference type="ARBA" id="ARBA00023163"/>
    </source>
</evidence>
<keyword evidence="4" id="KW-0804">Transcription</keyword>
<evidence type="ECO:0000256" key="1">
    <source>
        <dbReference type="ARBA" id="ARBA00009437"/>
    </source>
</evidence>
<dbReference type="GO" id="GO:0000976">
    <property type="term" value="F:transcription cis-regulatory region binding"/>
    <property type="evidence" value="ECO:0007669"/>
    <property type="project" value="TreeGrafter"/>
</dbReference>
<comment type="similarity">
    <text evidence="1">Belongs to the LysR transcriptional regulatory family.</text>
</comment>
<dbReference type="InterPro" id="IPR000847">
    <property type="entry name" value="LysR_HTH_N"/>
</dbReference>
<gene>
    <name evidence="6" type="ORF">JCM19231_951</name>
</gene>
<protein>
    <submittedName>
        <fullName evidence="6">Transcriptional regulator, lysR family</fullName>
    </submittedName>
</protein>
<dbReference type="AlphaFoldDB" id="A0A0B8NJX9"/>
<dbReference type="GO" id="GO:0003700">
    <property type="term" value="F:DNA-binding transcription factor activity"/>
    <property type="evidence" value="ECO:0007669"/>
    <property type="project" value="InterPro"/>
</dbReference>
<evidence type="ECO:0000256" key="2">
    <source>
        <dbReference type="ARBA" id="ARBA00023015"/>
    </source>
</evidence>
<dbReference type="CDD" id="cd05466">
    <property type="entry name" value="PBP2_LTTR_substrate"/>
    <property type="match status" value="1"/>
</dbReference>
<dbReference type="SUPFAM" id="SSF53850">
    <property type="entry name" value="Periplasmic binding protein-like II"/>
    <property type="match status" value="1"/>
</dbReference>
<dbReference type="PROSITE" id="PS50931">
    <property type="entry name" value="HTH_LYSR"/>
    <property type="match status" value="1"/>
</dbReference>
<dbReference type="Proteomes" id="UP000031671">
    <property type="component" value="Unassembled WGS sequence"/>
</dbReference>
<dbReference type="SUPFAM" id="SSF46785">
    <property type="entry name" value="Winged helix' DNA-binding domain"/>
    <property type="match status" value="1"/>
</dbReference>
<evidence type="ECO:0000256" key="3">
    <source>
        <dbReference type="ARBA" id="ARBA00023125"/>
    </source>
</evidence>
<dbReference type="Gene3D" id="1.10.10.10">
    <property type="entry name" value="Winged helix-like DNA-binding domain superfamily/Winged helix DNA-binding domain"/>
    <property type="match status" value="1"/>
</dbReference>
<comment type="caution">
    <text evidence="6">The sequence shown here is derived from an EMBL/GenBank/DDBJ whole genome shotgun (WGS) entry which is preliminary data.</text>
</comment>
<keyword evidence="2" id="KW-0805">Transcription regulation</keyword>
<feature type="domain" description="HTH lysR-type" evidence="5">
    <location>
        <begin position="1"/>
        <end position="27"/>
    </location>
</feature>
<sequence>MSTAVANLETDLGFELFDRSRRLPELTALGHEMLLEAKAVLEQAERLQSRALTASREEEIELVLAFDEAVQVLAFQPVIIALAKKFPHLKLTIINGSRDDISQYVLQKKAAMGILFRTKEIDAQLEFTALGQYQMRLVVSNDHPLTHIKSPSLSDLQKYRQFVICDKTGRGRDKPLVADHWYIDSYYVIGDLVGNGLGWALIPEHIVNSEFYVKALKALSLKSLPLSETTEVGLIRRRDTGFGVVGEWLHTELPKMFLVEE</sequence>
<keyword evidence="7" id="KW-1185">Reference proteome</keyword>
<evidence type="ECO:0000259" key="5">
    <source>
        <dbReference type="PROSITE" id="PS50931"/>
    </source>
</evidence>
<dbReference type="PANTHER" id="PTHR30126">
    <property type="entry name" value="HTH-TYPE TRANSCRIPTIONAL REGULATOR"/>
    <property type="match status" value="1"/>
</dbReference>
<dbReference type="EMBL" id="BBRZ01000009">
    <property type="protein sequence ID" value="GAM55005.1"/>
    <property type="molecule type" value="Genomic_DNA"/>
</dbReference>
<dbReference type="Gene3D" id="3.40.190.290">
    <property type="match status" value="1"/>
</dbReference>
<dbReference type="InterPro" id="IPR005119">
    <property type="entry name" value="LysR_subst-bd"/>
</dbReference>
<name>A0A0B8NJX9_9VIBR</name>
<accession>A0A0B8NJX9</accession>
<organism evidence="6 7">
    <name type="scientific">Vibrio ishigakensis</name>
    <dbReference type="NCBI Taxonomy" id="1481914"/>
    <lineage>
        <taxon>Bacteria</taxon>
        <taxon>Pseudomonadati</taxon>
        <taxon>Pseudomonadota</taxon>
        <taxon>Gammaproteobacteria</taxon>
        <taxon>Vibrionales</taxon>
        <taxon>Vibrionaceae</taxon>
        <taxon>Vibrio</taxon>
    </lineage>
</organism>
<reference evidence="6 7" key="2">
    <citation type="submission" date="2015-01" db="EMBL/GenBank/DDBJ databases">
        <authorList>
            <consortium name="NBRP consortium"/>
            <person name="Sawabe T."/>
            <person name="Meirelles P."/>
            <person name="Feng G."/>
            <person name="Sayaka M."/>
            <person name="Hattori M."/>
            <person name="Ohkuma M."/>
        </authorList>
    </citation>
    <scope>NUCLEOTIDE SEQUENCE [LARGE SCALE GENOMIC DNA]</scope>
    <source>
        <strain evidence="7">JCM 19231</strain>
    </source>
</reference>
<proteinExistence type="inferred from homology"/>
<dbReference type="InterPro" id="IPR036390">
    <property type="entry name" value="WH_DNA-bd_sf"/>
</dbReference>
<reference evidence="6 7" key="1">
    <citation type="submission" date="2015-01" db="EMBL/GenBank/DDBJ databases">
        <title>Vibrio sp. C1 JCM 19231 whole genome shotgun sequence.</title>
        <authorList>
            <person name="Sawabe T."/>
            <person name="Meirelles P."/>
            <person name="Feng G."/>
            <person name="Sayaka M."/>
            <person name="Hattori M."/>
            <person name="Ohkuma M."/>
        </authorList>
    </citation>
    <scope>NUCLEOTIDE SEQUENCE [LARGE SCALE GENOMIC DNA]</scope>
    <source>
        <strain evidence="7">JCM 19231</strain>
    </source>
</reference>
<dbReference type="PANTHER" id="PTHR30126:SF91">
    <property type="entry name" value="LYSR FAMILY TRANSCRIPTIONAL REGULATOR"/>
    <property type="match status" value="1"/>
</dbReference>
<dbReference type="InterPro" id="IPR036388">
    <property type="entry name" value="WH-like_DNA-bd_sf"/>
</dbReference>
<evidence type="ECO:0000313" key="6">
    <source>
        <dbReference type="EMBL" id="GAM55005.1"/>
    </source>
</evidence>
<evidence type="ECO:0000313" key="7">
    <source>
        <dbReference type="Proteomes" id="UP000031671"/>
    </source>
</evidence>
<keyword evidence="3" id="KW-0238">DNA-binding</keyword>
<dbReference type="Pfam" id="PF03466">
    <property type="entry name" value="LysR_substrate"/>
    <property type="match status" value="1"/>
</dbReference>